<reference evidence="3" key="1">
    <citation type="submission" date="2023-01" db="EMBL/GenBank/DDBJ databases">
        <title>The growth and conidiation of Purpureocillium lavendulum are regulated by nitrogen source and histone H3K14 acetylation.</title>
        <authorList>
            <person name="Tang P."/>
            <person name="Han J."/>
            <person name="Zhang C."/>
            <person name="Tang P."/>
            <person name="Qi F."/>
            <person name="Zhang K."/>
            <person name="Liang L."/>
        </authorList>
    </citation>
    <scope>NUCLEOTIDE SEQUENCE</scope>
    <source>
        <strain evidence="3">YMF1.00683</strain>
    </source>
</reference>
<dbReference type="InterPro" id="IPR008757">
    <property type="entry name" value="Peptidase_M6-like_domain"/>
</dbReference>
<name>A0AB34FQW7_9HYPO</name>
<proteinExistence type="predicted"/>
<dbReference type="AlphaFoldDB" id="A0AB34FQW7"/>
<dbReference type="Pfam" id="PF05547">
    <property type="entry name" value="Peptidase_M6"/>
    <property type="match status" value="1"/>
</dbReference>
<evidence type="ECO:0000259" key="2">
    <source>
        <dbReference type="Pfam" id="PF05547"/>
    </source>
</evidence>
<dbReference type="NCBIfam" id="TIGR03296">
    <property type="entry name" value="M6dom_TIGR03296"/>
    <property type="match status" value="1"/>
</dbReference>
<dbReference type="PANTHER" id="PTHR41775:SF1">
    <property type="entry name" value="PEPTIDASE M6-LIKE DOMAIN-CONTAINING PROTEIN"/>
    <property type="match status" value="1"/>
</dbReference>
<comment type="caution">
    <text evidence="3">The sequence shown here is derived from an EMBL/GenBank/DDBJ whole genome shotgun (WGS) entry which is preliminary data.</text>
</comment>
<feature type="compositionally biased region" description="Polar residues" evidence="1">
    <location>
        <begin position="422"/>
        <end position="436"/>
    </location>
</feature>
<dbReference type="SUPFAM" id="SSF55486">
    <property type="entry name" value="Metalloproteases ('zincins'), catalytic domain"/>
    <property type="match status" value="1"/>
</dbReference>
<protein>
    <submittedName>
        <fullName evidence="3">Lipase 2</fullName>
    </submittedName>
</protein>
<evidence type="ECO:0000313" key="3">
    <source>
        <dbReference type="EMBL" id="KAJ6441595.1"/>
    </source>
</evidence>
<evidence type="ECO:0000256" key="1">
    <source>
        <dbReference type="SAM" id="MobiDB-lite"/>
    </source>
</evidence>
<feature type="region of interest" description="Disordered" evidence="1">
    <location>
        <begin position="404"/>
        <end position="436"/>
    </location>
</feature>
<feature type="domain" description="Peptidase M6-like" evidence="2">
    <location>
        <begin position="122"/>
        <end position="301"/>
    </location>
</feature>
<evidence type="ECO:0000313" key="4">
    <source>
        <dbReference type="Proteomes" id="UP001163105"/>
    </source>
</evidence>
<dbReference type="EMBL" id="JAQHRD010000004">
    <property type="protein sequence ID" value="KAJ6441595.1"/>
    <property type="molecule type" value="Genomic_DNA"/>
</dbReference>
<accession>A0AB34FQW7</accession>
<dbReference type="PANTHER" id="PTHR41775">
    <property type="entry name" value="SECRETED PROTEIN-RELATED"/>
    <property type="match status" value="1"/>
</dbReference>
<sequence length="457" mass="50157">MEMHQGCHSGPCLCPPHPDLVRRRMAEAGEGQHQLTPATIASLRRMGHSTSSTPGLNDGAVIPPERFPKGTSLRAMRKAALESEPVRGQVGSIVVLVDFPDKKMQAGRAEEFRKLFFSPTQGSVNDYYNEVSGGKVSFVGEVVGPITLPRKMGEYTRGDSGATEQEPNAQTMARDALNAIKDKHDLSAYDLNDDRLVDAFVVVHAGSGAEMDGDKDKFWSLQWNIGKSVKVGDVSVHGFMTIPEDALLGVTVHELGHLVFHWPDLYDADDPSSGLGKWCLMSTGSWAGNGKEPAHPSAWCKYKQGWVTAVADKDNHPISLKDVKDSLEIHRLWDNGDTRSSEYFLIENRQKSKYDAGLPGSGLLVWHVDDDIPDNREELHYKVGLIHADGKEQLGTTSLWPQALGDTGDPFPGQAKNDKFNDTSNPSSRSFKNRRTSVSITHISQSAPMMTMNIAVK</sequence>
<keyword evidence="4" id="KW-1185">Reference proteome</keyword>
<dbReference type="Proteomes" id="UP001163105">
    <property type="component" value="Unassembled WGS sequence"/>
</dbReference>
<dbReference type="GO" id="GO:0006508">
    <property type="term" value="P:proteolysis"/>
    <property type="evidence" value="ECO:0007669"/>
    <property type="project" value="InterPro"/>
</dbReference>
<organism evidence="3 4">
    <name type="scientific">Purpureocillium lavendulum</name>
    <dbReference type="NCBI Taxonomy" id="1247861"/>
    <lineage>
        <taxon>Eukaryota</taxon>
        <taxon>Fungi</taxon>
        <taxon>Dikarya</taxon>
        <taxon>Ascomycota</taxon>
        <taxon>Pezizomycotina</taxon>
        <taxon>Sordariomycetes</taxon>
        <taxon>Hypocreomycetidae</taxon>
        <taxon>Hypocreales</taxon>
        <taxon>Ophiocordycipitaceae</taxon>
        <taxon>Purpureocillium</taxon>
    </lineage>
</organism>
<dbReference type="GO" id="GO:0008233">
    <property type="term" value="F:peptidase activity"/>
    <property type="evidence" value="ECO:0007669"/>
    <property type="project" value="InterPro"/>
</dbReference>
<gene>
    <name evidence="3" type="ORF">O9K51_05146</name>
</gene>